<dbReference type="Gene3D" id="3.90.190.20">
    <property type="entry name" value="Mur ligase, C-terminal domain"/>
    <property type="match status" value="1"/>
</dbReference>
<feature type="modified residue" description="N6-carboxylysine" evidence="7">
    <location>
        <position position="212"/>
    </location>
</feature>
<accession>A0ABV4TWS7</accession>
<evidence type="ECO:0000313" key="13">
    <source>
        <dbReference type="Proteomes" id="UP001575181"/>
    </source>
</evidence>
<dbReference type="InterPro" id="IPR035911">
    <property type="entry name" value="MurE/MurF_N"/>
</dbReference>
<feature type="binding site" evidence="7">
    <location>
        <position position="447"/>
    </location>
    <ligand>
        <name>meso-2,6-diaminopimelate</name>
        <dbReference type="ChEBI" id="CHEBI:57791"/>
    </ligand>
</feature>
<keyword evidence="6 7" id="KW-0961">Cell wall biogenesis/degradation</keyword>
<evidence type="ECO:0000259" key="9">
    <source>
        <dbReference type="Pfam" id="PF01225"/>
    </source>
</evidence>
<dbReference type="InterPro" id="IPR005761">
    <property type="entry name" value="UDP-N-AcMur-Glu-dNH2Pim_ligase"/>
</dbReference>
<keyword evidence="5 7" id="KW-0131">Cell cycle</keyword>
<gene>
    <name evidence="7" type="primary">murE</name>
    <name evidence="12" type="ORF">ACERLL_11350</name>
</gene>
<keyword evidence="7" id="KW-0547">Nucleotide-binding</keyword>
<comment type="caution">
    <text evidence="12">The sequence shown here is derived from an EMBL/GenBank/DDBJ whole genome shotgun (WGS) entry which is preliminary data.</text>
</comment>
<evidence type="ECO:0000256" key="2">
    <source>
        <dbReference type="ARBA" id="ARBA00022618"/>
    </source>
</evidence>
<feature type="binding site" evidence="7">
    <location>
        <position position="451"/>
    </location>
    <ligand>
        <name>meso-2,6-diaminopimelate</name>
        <dbReference type="ChEBI" id="CHEBI:57791"/>
    </ligand>
</feature>
<evidence type="ECO:0000313" key="12">
    <source>
        <dbReference type="EMBL" id="MFA9461422.1"/>
    </source>
</evidence>
<dbReference type="InterPro" id="IPR004101">
    <property type="entry name" value="Mur_ligase_C"/>
</dbReference>
<dbReference type="Gene3D" id="3.40.1190.10">
    <property type="entry name" value="Mur-like, catalytic domain"/>
    <property type="match status" value="1"/>
</dbReference>
<dbReference type="SUPFAM" id="SSF53623">
    <property type="entry name" value="MurD-like peptide ligases, catalytic domain"/>
    <property type="match status" value="1"/>
</dbReference>
<dbReference type="SUPFAM" id="SSF63418">
    <property type="entry name" value="MurE/MurF N-terminal domain"/>
    <property type="match status" value="1"/>
</dbReference>
<evidence type="ECO:0000256" key="3">
    <source>
        <dbReference type="ARBA" id="ARBA00022960"/>
    </source>
</evidence>
<evidence type="ECO:0000256" key="5">
    <source>
        <dbReference type="ARBA" id="ARBA00023306"/>
    </source>
</evidence>
<protein>
    <recommendedName>
        <fullName evidence="7">UDP-N-acetylmuramoyl-L-alanyl-D-glutamate--2,6-diaminopimelate ligase</fullName>
        <ecNumber evidence="7">6.3.2.13</ecNumber>
    </recommendedName>
    <alternativeName>
        <fullName evidence="7">Meso-A2pm-adding enzyme</fullName>
    </alternativeName>
    <alternativeName>
        <fullName evidence="7">Meso-diaminopimelate-adding enzyme</fullName>
    </alternativeName>
    <alternativeName>
        <fullName evidence="7">UDP-MurNAc-L-Ala-D-Glu:meso-diaminopimelate ligase</fullName>
    </alternativeName>
    <alternativeName>
        <fullName evidence="7">UDP-MurNAc-tripeptide synthetase</fullName>
    </alternativeName>
    <alternativeName>
        <fullName evidence="7">UDP-N-acetylmuramyl-tripeptide synthetase</fullName>
    </alternativeName>
</protein>
<dbReference type="Pfam" id="PF08245">
    <property type="entry name" value="Mur_ligase_M"/>
    <property type="match status" value="1"/>
</dbReference>
<feature type="binding site" evidence="7">
    <location>
        <position position="178"/>
    </location>
    <ligand>
        <name>UDP-N-acetyl-alpha-D-muramoyl-L-alanyl-D-glutamate</name>
        <dbReference type="ChEBI" id="CHEBI:83900"/>
    </ligand>
</feature>
<keyword evidence="3 7" id="KW-0133">Cell shape</keyword>
<comment type="similarity">
    <text evidence="1 7">Belongs to the MurCDEF family. MurE subfamily.</text>
</comment>
<dbReference type="Pfam" id="PF02875">
    <property type="entry name" value="Mur_ligase_C"/>
    <property type="match status" value="1"/>
</dbReference>
<feature type="short sequence motif" description="Meso-diaminopimelate recognition motif" evidence="7">
    <location>
        <begin position="397"/>
        <end position="400"/>
    </location>
</feature>
<comment type="caution">
    <text evidence="7">Lacks conserved residue(s) required for the propagation of feature annotation.</text>
</comment>
<proteinExistence type="inferred from homology"/>
<organism evidence="12 13">
    <name type="scientific">Thiohalorhabdus methylotrophus</name>
    <dbReference type="NCBI Taxonomy" id="3242694"/>
    <lineage>
        <taxon>Bacteria</taxon>
        <taxon>Pseudomonadati</taxon>
        <taxon>Pseudomonadota</taxon>
        <taxon>Gammaproteobacteria</taxon>
        <taxon>Thiohalorhabdales</taxon>
        <taxon>Thiohalorhabdaceae</taxon>
        <taxon>Thiohalorhabdus</taxon>
    </lineage>
</organism>
<feature type="domain" description="Mur ligase N-terminal catalytic" evidence="9">
    <location>
        <begin position="21"/>
        <end position="69"/>
    </location>
</feature>
<feature type="binding site" evidence="7">
    <location>
        <position position="27"/>
    </location>
    <ligand>
        <name>UDP-N-acetyl-alpha-D-muramoyl-L-alanyl-D-glutamate</name>
        <dbReference type="ChEBI" id="CHEBI:83900"/>
    </ligand>
</feature>
<feature type="binding site" evidence="7">
    <location>
        <position position="172"/>
    </location>
    <ligand>
        <name>UDP-N-acetyl-alpha-D-muramoyl-L-alanyl-D-glutamate</name>
        <dbReference type="ChEBI" id="CHEBI:83900"/>
    </ligand>
</feature>
<feature type="binding site" evidence="7">
    <location>
        <begin position="107"/>
        <end position="113"/>
    </location>
    <ligand>
        <name>ATP</name>
        <dbReference type="ChEBI" id="CHEBI:30616"/>
    </ligand>
</feature>
<evidence type="ECO:0000259" key="10">
    <source>
        <dbReference type="Pfam" id="PF02875"/>
    </source>
</evidence>
<comment type="subcellular location">
    <subcellularLocation>
        <location evidence="7 8">Cytoplasm</location>
    </subcellularLocation>
</comment>
<keyword evidence="7 12" id="KW-0436">Ligase</keyword>
<evidence type="ECO:0000256" key="8">
    <source>
        <dbReference type="RuleBase" id="RU004135"/>
    </source>
</evidence>
<dbReference type="SUPFAM" id="SSF53244">
    <property type="entry name" value="MurD-like peptide ligases, peptide-binding domain"/>
    <property type="match status" value="1"/>
</dbReference>
<keyword evidence="7" id="KW-0067">ATP-binding</keyword>
<dbReference type="HAMAP" id="MF_00208">
    <property type="entry name" value="MurE"/>
    <property type="match status" value="1"/>
</dbReference>
<feature type="domain" description="Mur ligase central" evidence="11">
    <location>
        <begin position="105"/>
        <end position="300"/>
    </location>
</feature>
<dbReference type="InterPro" id="IPR000713">
    <property type="entry name" value="Mur_ligase_N"/>
</dbReference>
<dbReference type="InterPro" id="IPR036615">
    <property type="entry name" value="Mur_ligase_C_dom_sf"/>
</dbReference>
<evidence type="ECO:0000256" key="4">
    <source>
        <dbReference type="ARBA" id="ARBA00022984"/>
    </source>
</evidence>
<keyword evidence="2 7" id="KW-0132">Cell division</keyword>
<keyword evidence="4 7" id="KW-0573">Peptidoglycan synthesis</keyword>
<dbReference type="InterPro" id="IPR036565">
    <property type="entry name" value="Mur-like_cat_sf"/>
</dbReference>
<keyword evidence="7" id="KW-0963">Cytoplasm</keyword>
<name>A0ABV4TWS7_9GAMM</name>
<evidence type="ECO:0000259" key="11">
    <source>
        <dbReference type="Pfam" id="PF08245"/>
    </source>
</evidence>
<comment type="function">
    <text evidence="7">Catalyzes the addition of meso-diaminopimelic acid to the nucleotide precursor UDP-N-acetylmuramoyl-L-alanyl-D-glutamate (UMAG) in the biosynthesis of bacterial cell-wall peptidoglycan.</text>
</comment>
<reference evidence="12 13" key="1">
    <citation type="submission" date="2024-08" db="EMBL/GenBank/DDBJ databases">
        <title>Whole-genome sequencing of halo(alkali)philic microorganisms from hypersaline lakes.</title>
        <authorList>
            <person name="Sorokin D.Y."/>
            <person name="Merkel A.Y."/>
            <person name="Messina E."/>
            <person name="Yakimov M."/>
        </authorList>
    </citation>
    <scope>NUCLEOTIDE SEQUENCE [LARGE SCALE GENOMIC DNA]</scope>
    <source>
        <strain evidence="12 13">Cl-TMA</strain>
    </source>
</reference>
<evidence type="ECO:0000256" key="6">
    <source>
        <dbReference type="ARBA" id="ARBA00023316"/>
    </source>
</evidence>
<comment type="PTM">
    <text evidence="7">Carboxylation is probably crucial for Mg(2+) binding and, consequently, for the gamma-phosphate positioning of ATP.</text>
</comment>
<sequence>MKWVRLLPEAVAEGAGWHMVSAVTADSRSVRPGSLFFALRGTVADGHDYIADALSAGAVGVVAERPVETPPEAPVVFHPEARRLLGEAAARLQDHPSRDMAVIGVTGTNGKTTLTWLLAALLGDGAIIGTLGWGRPGELHPSGETTPDAVTLQGRLAHLRTEGVAGVAMEASSHALDQDRLAGTTLVGAVWSNLTPEHLDYHEDLQAYRAAKLRLLERPELGFAVINADDPEADAFAAVVAPDVRLWRYGLERGDVTLKEAKCGPEGIEMRAATPKGEVTVHSALVGRVNLANLLASVAAGLALGLSPARTGQRLSSAAPVPGRMENLGTTPRGAHVWIDYAHTADALDRALAGAGKLTEGALWCVFGCGGERDTAKRPAMGEVAARHCDRVVLTSDNPRGEDPEEIIRAIRAGMGDVEPTVIADRGAAIGHALAAADPGDTVIIAGKGHEREQEIAGRRIPFSDREAVRQWLAYPGEAAGHDESG</sequence>
<dbReference type="EC" id="6.3.2.13" evidence="7"/>
<dbReference type="Proteomes" id="UP001575181">
    <property type="component" value="Unassembled WGS sequence"/>
</dbReference>
<comment type="catalytic activity">
    <reaction evidence="7">
        <text>UDP-N-acetyl-alpha-D-muramoyl-L-alanyl-D-glutamate + meso-2,6-diaminopimelate + ATP = UDP-N-acetyl-alpha-D-muramoyl-L-alanyl-gamma-D-glutamyl-meso-2,6-diaminopimelate + ADP + phosphate + H(+)</text>
        <dbReference type="Rhea" id="RHEA:23676"/>
        <dbReference type="ChEBI" id="CHEBI:15378"/>
        <dbReference type="ChEBI" id="CHEBI:30616"/>
        <dbReference type="ChEBI" id="CHEBI:43474"/>
        <dbReference type="ChEBI" id="CHEBI:57791"/>
        <dbReference type="ChEBI" id="CHEBI:83900"/>
        <dbReference type="ChEBI" id="CHEBI:83905"/>
        <dbReference type="ChEBI" id="CHEBI:456216"/>
        <dbReference type="EC" id="6.3.2.13"/>
    </reaction>
</comment>
<dbReference type="NCBIfam" id="TIGR01085">
    <property type="entry name" value="murE"/>
    <property type="match status" value="1"/>
</dbReference>
<comment type="cofactor">
    <cofactor evidence="7">
        <name>Mg(2+)</name>
        <dbReference type="ChEBI" id="CHEBI:18420"/>
    </cofactor>
</comment>
<keyword evidence="7" id="KW-0460">Magnesium</keyword>
<feature type="binding site" evidence="7">
    <location>
        <position position="180"/>
    </location>
    <ligand>
        <name>UDP-N-acetyl-alpha-D-muramoyl-L-alanyl-D-glutamate</name>
        <dbReference type="ChEBI" id="CHEBI:83900"/>
    </ligand>
</feature>
<feature type="domain" description="Mur ligase C-terminal" evidence="10">
    <location>
        <begin position="323"/>
        <end position="449"/>
    </location>
</feature>
<feature type="binding site" evidence="7">
    <location>
        <begin position="145"/>
        <end position="146"/>
    </location>
    <ligand>
        <name>UDP-N-acetyl-alpha-D-muramoyl-L-alanyl-D-glutamate</name>
        <dbReference type="ChEBI" id="CHEBI:83900"/>
    </ligand>
</feature>
<feature type="binding site" evidence="7">
    <location>
        <begin position="397"/>
        <end position="400"/>
    </location>
    <ligand>
        <name>meso-2,6-diaminopimelate</name>
        <dbReference type="ChEBI" id="CHEBI:57791"/>
    </ligand>
</feature>
<dbReference type="Pfam" id="PF01225">
    <property type="entry name" value="Mur_ligase"/>
    <property type="match status" value="1"/>
</dbReference>
<keyword evidence="13" id="KW-1185">Reference proteome</keyword>
<comment type="pathway">
    <text evidence="7 8">Cell wall biogenesis; peptidoglycan biosynthesis.</text>
</comment>
<dbReference type="NCBIfam" id="NF001126">
    <property type="entry name" value="PRK00139.1-4"/>
    <property type="match status" value="1"/>
</dbReference>
<evidence type="ECO:0000256" key="1">
    <source>
        <dbReference type="ARBA" id="ARBA00005898"/>
    </source>
</evidence>
<dbReference type="GO" id="GO:0008765">
    <property type="term" value="F:UDP-N-acetylmuramoylalanyl-D-glutamate-2,6-diaminopimelate ligase activity"/>
    <property type="evidence" value="ECO:0007669"/>
    <property type="project" value="UniProtKB-EC"/>
</dbReference>
<dbReference type="PANTHER" id="PTHR23135:SF4">
    <property type="entry name" value="UDP-N-ACETYLMURAMOYL-L-ALANYL-D-GLUTAMATE--2,6-DIAMINOPIMELATE LIGASE MURE HOMOLOG, CHLOROPLASTIC"/>
    <property type="match status" value="1"/>
</dbReference>
<feature type="binding site" evidence="7">
    <location>
        <position position="373"/>
    </location>
    <ligand>
        <name>meso-2,6-diaminopimelate</name>
        <dbReference type="ChEBI" id="CHEBI:57791"/>
    </ligand>
</feature>
<evidence type="ECO:0000256" key="7">
    <source>
        <dbReference type="HAMAP-Rule" id="MF_00208"/>
    </source>
</evidence>
<dbReference type="PANTHER" id="PTHR23135">
    <property type="entry name" value="MUR LIGASE FAMILY MEMBER"/>
    <property type="match status" value="1"/>
</dbReference>
<dbReference type="InterPro" id="IPR013221">
    <property type="entry name" value="Mur_ligase_cen"/>
</dbReference>
<dbReference type="Gene3D" id="3.40.1390.10">
    <property type="entry name" value="MurE/MurF, N-terminal domain"/>
    <property type="match status" value="1"/>
</dbReference>
<dbReference type="EMBL" id="JBGUAW010000007">
    <property type="protein sequence ID" value="MFA9461422.1"/>
    <property type="molecule type" value="Genomic_DNA"/>
</dbReference>
<dbReference type="RefSeq" id="WP_373656210.1">
    <property type="nucleotide sequence ID" value="NZ_JBGUAW010000007.1"/>
</dbReference>